<dbReference type="OrthoDB" id="2942964at2"/>
<sequence>MNGKLKVLDINTIKQEDLPVVLSSQFDKLTVLETNVQKAVKSAVKAKEKAQDAQVKMGIFNYSKKEAINLLQSASEGLAEGLMTAAEAQKVSFEYQTKLTEITKFLFGLGVSNIAMNRSVVRELELKLKGASEEEISDLAKQELRNVILQLKAQEDIMIKQEELKGKVKNHHYQLESINTQLDNIEKLEEEQDTLIFSHSKKLLKYEEIFEEQNKKNALLKEEISDNTSKINELENSLKQQGQLFLKKNNAFDKKYSEITKELQEEVSDLTNTTNKDRETIKNDISSLMESMNREISLVKENLHKTETDLSNELNSIEEKLINTISELKEEVSKKDKEVNNKLTDLKNRIDNLETLTSKTGWKIGISIVAAGSLILNILQIFGII</sequence>
<dbReference type="EMBL" id="CP016786">
    <property type="protein sequence ID" value="ASW42867.1"/>
    <property type="molecule type" value="Genomic_DNA"/>
</dbReference>
<dbReference type="Proteomes" id="UP000264883">
    <property type="component" value="Chromosome"/>
</dbReference>
<feature type="coiled-coil region" evidence="1">
    <location>
        <begin position="289"/>
        <end position="356"/>
    </location>
</feature>
<evidence type="ECO:0000313" key="3">
    <source>
        <dbReference type="Proteomes" id="UP000264883"/>
    </source>
</evidence>
<evidence type="ECO:0000256" key="1">
    <source>
        <dbReference type="SAM" id="Coils"/>
    </source>
</evidence>
<gene>
    <name evidence="2" type="ORF">BEN51_05095</name>
</gene>
<reference evidence="2 3" key="1">
    <citation type="submission" date="2016-08" db="EMBL/GenBank/DDBJ databases">
        <title>Complete Genome Sequence Of The Indigo Reducing Clostridium isatidis DSM15098.</title>
        <authorList>
            <person name="Little G.T."/>
            <person name="Minton N.P."/>
        </authorList>
    </citation>
    <scope>NUCLEOTIDE SEQUENCE [LARGE SCALE GENOMIC DNA]</scope>
    <source>
        <strain evidence="2 3">DSM 15098</strain>
    </source>
</reference>
<feature type="coiled-coil region" evidence="1">
    <location>
        <begin position="203"/>
        <end position="237"/>
    </location>
</feature>
<protein>
    <submittedName>
        <fullName evidence="2">Uncharacterized protein</fullName>
    </submittedName>
</protein>
<dbReference type="KEGG" id="cia:BEN51_05095"/>
<organism evidence="2 3">
    <name type="scientific">Clostridium isatidis</name>
    <dbReference type="NCBI Taxonomy" id="182773"/>
    <lineage>
        <taxon>Bacteria</taxon>
        <taxon>Bacillati</taxon>
        <taxon>Bacillota</taxon>
        <taxon>Clostridia</taxon>
        <taxon>Eubacteriales</taxon>
        <taxon>Clostridiaceae</taxon>
        <taxon>Clostridium</taxon>
    </lineage>
</organism>
<evidence type="ECO:0000313" key="2">
    <source>
        <dbReference type="EMBL" id="ASW42867.1"/>
    </source>
</evidence>
<proteinExistence type="predicted"/>
<keyword evidence="3" id="KW-1185">Reference proteome</keyword>
<name>A0A343JBF9_9CLOT</name>
<dbReference type="AlphaFoldDB" id="A0A343JBF9"/>
<dbReference type="RefSeq" id="WP_119865005.1">
    <property type="nucleotide sequence ID" value="NZ_CP016786.1"/>
</dbReference>
<accession>A0A343JBF9</accession>
<keyword evidence="1" id="KW-0175">Coiled coil</keyword>